<evidence type="ECO:0000313" key="3">
    <source>
        <dbReference type="Proteomes" id="UP000298517"/>
    </source>
</evidence>
<reference evidence="2 3" key="1">
    <citation type="journal article" date="2011" name="J. Microbiol.">
        <title>Gramella jeungdoensis sp. nov., isolated from a solar saltern in Korea.</title>
        <authorList>
            <person name="Joung Y."/>
            <person name="Kim H."/>
            <person name="Jang T."/>
            <person name="Ahn T.S."/>
            <person name="Joh K."/>
        </authorList>
    </citation>
    <scope>NUCLEOTIDE SEQUENCE [LARGE SCALE GENOMIC DNA]</scope>
    <source>
        <strain evidence="2 3">KCTC 23123</strain>
    </source>
</reference>
<name>A0A4Y8AQW3_9FLAO</name>
<evidence type="ECO:0000313" key="2">
    <source>
        <dbReference type="EMBL" id="TEW73142.1"/>
    </source>
</evidence>
<dbReference type="AlphaFoldDB" id="A0A4Y8AQW3"/>
<gene>
    <name evidence="2" type="ORF">E2488_13205</name>
</gene>
<dbReference type="Pfam" id="PF14289">
    <property type="entry name" value="DUF4369"/>
    <property type="match status" value="1"/>
</dbReference>
<dbReference type="RefSeq" id="WP_134248841.1">
    <property type="nucleotide sequence ID" value="NZ_SNQI01000004.1"/>
</dbReference>
<feature type="domain" description="DUF4369" evidence="1">
    <location>
        <begin position="26"/>
        <end position="120"/>
    </location>
</feature>
<proteinExistence type="predicted"/>
<organism evidence="2 3">
    <name type="scientific">Gramella jeungdoensis</name>
    <dbReference type="NCBI Taxonomy" id="708091"/>
    <lineage>
        <taxon>Bacteria</taxon>
        <taxon>Pseudomonadati</taxon>
        <taxon>Bacteroidota</taxon>
        <taxon>Flavobacteriia</taxon>
        <taxon>Flavobacteriales</taxon>
        <taxon>Flavobacteriaceae</taxon>
        <taxon>Christiangramia</taxon>
    </lineage>
</organism>
<dbReference type="InterPro" id="IPR025380">
    <property type="entry name" value="DUF4369"/>
</dbReference>
<dbReference type="Proteomes" id="UP000298517">
    <property type="component" value="Unassembled WGS sequence"/>
</dbReference>
<evidence type="ECO:0000259" key="1">
    <source>
        <dbReference type="Pfam" id="PF14289"/>
    </source>
</evidence>
<keyword evidence="3" id="KW-1185">Reference proteome</keyword>
<comment type="caution">
    <text evidence="2">The sequence shown here is derived from an EMBL/GenBank/DDBJ whole genome shotgun (WGS) entry which is preliminary data.</text>
</comment>
<dbReference type="OrthoDB" id="1143206at2"/>
<protein>
    <submittedName>
        <fullName evidence="2">DUF4369 domain-containing protein</fullName>
    </submittedName>
</protein>
<dbReference type="EMBL" id="SNQI01000004">
    <property type="protein sequence ID" value="TEW73142.1"/>
    <property type="molecule type" value="Genomic_DNA"/>
</dbReference>
<accession>A0A4Y8AQW3</accession>
<dbReference type="PROSITE" id="PS51257">
    <property type="entry name" value="PROKAR_LIPOPROTEIN"/>
    <property type="match status" value="1"/>
</dbReference>
<sequence>MKKIVFCFVLVSLLISCSKEKTGSMVVNGNIDGLKKGTVYLEKIVDTVLVAVDSVEINGLSSFVLVDDLKTPEMYYLTLDKKETEKIPFFGEKGTLTITSKLEKLLFSAKITGSKNQELLDEYKSMIQQFRGKELDFIKDKFEAQRNEDETLLLKLEAEEKNLIKRKYYYTTNFALQHKDKEVAPYIALTELYNANFKLLDTINKSLTKEIKISKYGMELDKFITEIKKND</sequence>